<dbReference type="InterPro" id="IPR052337">
    <property type="entry name" value="SAT4-like"/>
</dbReference>
<keyword evidence="10" id="KW-1185">Reference proteome</keyword>
<sequence>MSLHDKFPAYGGRGPQDLRLGISLAVIATIFMTLRVYVRLRVNKFGTTALIWSLIAWLFTAITQVCGIISVLHGLGNHISTITQVGELHNFLLFTWITVFFFNLAIPTGKVAVAAFLIEMNGQGNPKIRKSLVAVAVLNIVLNIPQVLLVWFQCSPVDALWDPLRQDHCDHRKSVYYTYFVGAVAALSDIYLAVVPIHMLVPLRIDPKLKYGLSFLMGCGVFAGVAAIIRTWAAKFILTEDSSYGVGTLFLWGEIEEWTVLITMSIPPVWPLFRRFTHRFNSQISRTGTSYNNKYNYPNRYIPAAMESPISPNFKPPIMTTTISISSTRDAATVVGSEASRMSDERMPSSPLGKNIEPTWIELEDAKQFRRGPKPSP</sequence>
<feature type="transmembrane region" description="Helical" evidence="7">
    <location>
        <begin position="213"/>
        <end position="238"/>
    </location>
</feature>
<evidence type="ECO:0000256" key="5">
    <source>
        <dbReference type="ARBA" id="ARBA00038359"/>
    </source>
</evidence>
<feature type="transmembrane region" description="Helical" evidence="7">
    <location>
        <begin position="176"/>
        <end position="201"/>
    </location>
</feature>
<accession>A0A1L9T634</accession>
<gene>
    <name evidence="9" type="ORF">ASPSYDRAFT_135415</name>
</gene>
<organism evidence="9 10">
    <name type="scientific">Aspergillus sydowii CBS 593.65</name>
    <dbReference type="NCBI Taxonomy" id="1036612"/>
    <lineage>
        <taxon>Eukaryota</taxon>
        <taxon>Fungi</taxon>
        <taxon>Dikarya</taxon>
        <taxon>Ascomycota</taxon>
        <taxon>Pezizomycotina</taxon>
        <taxon>Eurotiomycetes</taxon>
        <taxon>Eurotiomycetidae</taxon>
        <taxon>Eurotiales</taxon>
        <taxon>Aspergillaceae</taxon>
        <taxon>Aspergillus</taxon>
        <taxon>Aspergillus subgen. Nidulantes</taxon>
    </lineage>
</organism>
<dbReference type="GO" id="GO:0016020">
    <property type="term" value="C:membrane"/>
    <property type="evidence" value="ECO:0007669"/>
    <property type="project" value="UniProtKB-SubCell"/>
</dbReference>
<comment type="subcellular location">
    <subcellularLocation>
        <location evidence="1">Membrane</location>
        <topology evidence="1">Multi-pass membrane protein</topology>
    </subcellularLocation>
</comment>
<evidence type="ECO:0000256" key="3">
    <source>
        <dbReference type="ARBA" id="ARBA00022989"/>
    </source>
</evidence>
<evidence type="ECO:0000256" key="1">
    <source>
        <dbReference type="ARBA" id="ARBA00004141"/>
    </source>
</evidence>
<reference evidence="10" key="1">
    <citation type="journal article" date="2017" name="Genome Biol.">
        <title>Comparative genomics reveals high biological diversity and specific adaptations in the industrially and medically important fungal genus Aspergillus.</title>
        <authorList>
            <person name="de Vries R.P."/>
            <person name="Riley R."/>
            <person name="Wiebenga A."/>
            <person name="Aguilar-Osorio G."/>
            <person name="Amillis S."/>
            <person name="Uchima C.A."/>
            <person name="Anderluh G."/>
            <person name="Asadollahi M."/>
            <person name="Askin M."/>
            <person name="Barry K."/>
            <person name="Battaglia E."/>
            <person name="Bayram O."/>
            <person name="Benocci T."/>
            <person name="Braus-Stromeyer S.A."/>
            <person name="Caldana C."/>
            <person name="Canovas D."/>
            <person name="Cerqueira G.C."/>
            <person name="Chen F."/>
            <person name="Chen W."/>
            <person name="Choi C."/>
            <person name="Clum A."/>
            <person name="Dos Santos R.A."/>
            <person name="Damasio A.R."/>
            <person name="Diallinas G."/>
            <person name="Emri T."/>
            <person name="Fekete E."/>
            <person name="Flipphi M."/>
            <person name="Freyberg S."/>
            <person name="Gallo A."/>
            <person name="Gournas C."/>
            <person name="Habgood R."/>
            <person name="Hainaut M."/>
            <person name="Harispe M.L."/>
            <person name="Henrissat B."/>
            <person name="Hilden K.S."/>
            <person name="Hope R."/>
            <person name="Hossain A."/>
            <person name="Karabika E."/>
            <person name="Karaffa L."/>
            <person name="Karanyi Z."/>
            <person name="Krasevec N."/>
            <person name="Kuo A."/>
            <person name="Kusch H."/>
            <person name="LaButti K."/>
            <person name="Lagendijk E.L."/>
            <person name="Lapidus A."/>
            <person name="Levasseur A."/>
            <person name="Lindquist E."/>
            <person name="Lipzen A."/>
            <person name="Logrieco A.F."/>
            <person name="MacCabe A."/>
            <person name="Maekelae M.R."/>
            <person name="Malavazi I."/>
            <person name="Melin P."/>
            <person name="Meyer V."/>
            <person name="Mielnichuk N."/>
            <person name="Miskei M."/>
            <person name="Molnar A.P."/>
            <person name="Mule G."/>
            <person name="Ngan C.Y."/>
            <person name="Orejas M."/>
            <person name="Orosz E."/>
            <person name="Ouedraogo J.P."/>
            <person name="Overkamp K.M."/>
            <person name="Park H.-S."/>
            <person name="Perrone G."/>
            <person name="Piumi F."/>
            <person name="Punt P.J."/>
            <person name="Ram A.F."/>
            <person name="Ramon A."/>
            <person name="Rauscher S."/>
            <person name="Record E."/>
            <person name="Riano-Pachon D.M."/>
            <person name="Robert V."/>
            <person name="Roehrig J."/>
            <person name="Ruller R."/>
            <person name="Salamov A."/>
            <person name="Salih N.S."/>
            <person name="Samson R.A."/>
            <person name="Sandor E."/>
            <person name="Sanguinetti M."/>
            <person name="Schuetze T."/>
            <person name="Sepcic K."/>
            <person name="Shelest E."/>
            <person name="Sherlock G."/>
            <person name="Sophianopoulou V."/>
            <person name="Squina F.M."/>
            <person name="Sun H."/>
            <person name="Susca A."/>
            <person name="Todd R.B."/>
            <person name="Tsang A."/>
            <person name="Unkles S.E."/>
            <person name="van de Wiele N."/>
            <person name="van Rossen-Uffink D."/>
            <person name="Oliveira J.V."/>
            <person name="Vesth T.C."/>
            <person name="Visser J."/>
            <person name="Yu J.-H."/>
            <person name="Zhou M."/>
            <person name="Andersen M.R."/>
            <person name="Archer D.B."/>
            <person name="Baker S.E."/>
            <person name="Benoit I."/>
            <person name="Brakhage A.A."/>
            <person name="Braus G.H."/>
            <person name="Fischer R."/>
            <person name="Frisvad J.C."/>
            <person name="Goldman G.H."/>
            <person name="Houbraken J."/>
            <person name="Oakley B."/>
            <person name="Pocsi I."/>
            <person name="Scazzocchio C."/>
            <person name="Seiboth B."/>
            <person name="vanKuyk P.A."/>
            <person name="Wortman J."/>
            <person name="Dyer P.S."/>
            <person name="Grigoriev I.V."/>
        </authorList>
    </citation>
    <scope>NUCLEOTIDE SEQUENCE [LARGE SCALE GENOMIC DNA]</scope>
    <source>
        <strain evidence="10">CBS 593.65</strain>
    </source>
</reference>
<dbReference type="STRING" id="1036612.A0A1L9T634"/>
<dbReference type="PANTHER" id="PTHR33048">
    <property type="entry name" value="PTH11-LIKE INTEGRAL MEMBRANE PROTEIN (AFU_ORTHOLOGUE AFUA_5G11245)"/>
    <property type="match status" value="1"/>
</dbReference>
<feature type="region of interest" description="Disordered" evidence="6">
    <location>
        <begin position="338"/>
        <end position="357"/>
    </location>
</feature>
<evidence type="ECO:0000256" key="2">
    <source>
        <dbReference type="ARBA" id="ARBA00022692"/>
    </source>
</evidence>
<dbReference type="OrthoDB" id="3923077at2759"/>
<evidence type="ECO:0000259" key="8">
    <source>
        <dbReference type="Pfam" id="PF20684"/>
    </source>
</evidence>
<dbReference type="VEuPathDB" id="FungiDB:ASPSYDRAFT_135415"/>
<dbReference type="RefSeq" id="XP_040698710.1">
    <property type="nucleotide sequence ID" value="XM_040840722.1"/>
</dbReference>
<feature type="transmembrane region" description="Helical" evidence="7">
    <location>
        <begin position="20"/>
        <end position="38"/>
    </location>
</feature>
<comment type="similarity">
    <text evidence="5">Belongs to the SAT4 family.</text>
</comment>
<keyword evidence="4 7" id="KW-0472">Membrane</keyword>
<evidence type="ECO:0000256" key="4">
    <source>
        <dbReference type="ARBA" id="ARBA00023136"/>
    </source>
</evidence>
<proteinExistence type="inferred from homology"/>
<dbReference type="Proteomes" id="UP000184356">
    <property type="component" value="Unassembled WGS sequence"/>
</dbReference>
<evidence type="ECO:0000313" key="10">
    <source>
        <dbReference type="Proteomes" id="UP000184356"/>
    </source>
</evidence>
<evidence type="ECO:0000256" key="7">
    <source>
        <dbReference type="SAM" id="Phobius"/>
    </source>
</evidence>
<dbReference type="GeneID" id="63756795"/>
<keyword evidence="3 7" id="KW-1133">Transmembrane helix</keyword>
<feature type="transmembrane region" description="Helical" evidence="7">
    <location>
        <begin position="93"/>
        <end position="120"/>
    </location>
</feature>
<dbReference type="AlphaFoldDB" id="A0A1L9T634"/>
<name>A0A1L9T634_9EURO</name>
<dbReference type="InterPro" id="IPR049326">
    <property type="entry name" value="Rhodopsin_dom_fungi"/>
</dbReference>
<dbReference type="EMBL" id="KV878593">
    <property type="protein sequence ID" value="OJJ54904.1"/>
    <property type="molecule type" value="Genomic_DNA"/>
</dbReference>
<keyword evidence="2 7" id="KW-0812">Transmembrane</keyword>
<feature type="transmembrane region" description="Helical" evidence="7">
    <location>
        <begin position="132"/>
        <end position="152"/>
    </location>
</feature>
<dbReference type="Pfam" id="PF20684">
    <property type="entry name" value="Fung_rhodopsin"/>
    <property type="match status" value="1"/>
</dbReference>
<feature type="domain" description="Rhodopsin" evidence="8">
    <location>
        <begin position="34"/>
        <end position="275"/>
    </location>
</feature>
<evidence type="ECO:0000313" key="9">
    <source>
        <dbReference type="EMBL" id="OJJ54904.1"/>
    </source>
</evidence>
<evidence type="ECO:0000256" key="6">
    <source>
        <dbReference type="SAM" id="MobiDB-lite"/>
    </source>
</evidence>
<feature type="transmembrane region" description="Helical" evidence="7">
    <location>
        <begin position="50"/>
        <end position="73"/>
    </location>
</feature>
<dbReference type="PANTHER" id="PTHR33048:SF165">
    <property type="entry name" value="INTEGRAL MEMBRANE PROTEIN"/>
    <property type="match status" value="1"/>
</dbReference>
<protein>
    <recommendedName>
        <fullName evidence="8">Rhodopsin domain-containing protein</fullName>
    </recommendedName>
</protein>